<sequence length="218" mass="24739">MKPPDARPRRRANGLIKWLLALVLAGCMPSNIDNIVQLTSTGLLEETTYVTVAFVAQHNDYSCGLACLVSVLAYWDDPVSQADLLRHSPPENTKTGYRVGELKDIATGRNKQAYALTGGTEFLELQIMNGRPIIVPLEMEYNHYIFNFMRKIPLYGRFFEYVTERFVPKFSHFVTVFAVSRTTIWVMDPLFGVKAIPRDEFEPMWAAKKRAMLLVATG</sequence>
<evidence type="ECO:0000313" key="3">
    <source>
        <dbReference type="Proteomes" id="UP000198635"/>
    </source>
</evidence>
<organism evidence="2 3">
    <name type="scientific">Desulfomicrobium apsheronum</name>
    <dbReference type="NCBI Taxonomy" id="52560"/>
    <lineage>
        <taxon>Bacteria</taxon>
        <taxon>Pseudomonadati</taxon>
        <taxon>Thermodesulfobacteriota</taxon>
        <taxon>Desulfovibrionia</taxon>
        <taxon>Desulfovibrionales</taxon>
        <taxon>Desulfomicrobiaceae</taxon>
        <taxon>Desulfomicrobium</taxon>
    </lineage>
</organism>
<dbReference type="InterPro" id="IPR005074">
    <property type="entry name" value="Peptidase_C39"/>
</dbReference>
<proteinExistence type="predicted"/>
<evidence type="ECO:0000313" key="2">
    <source>
        <dbReference type="EMBL" id="SFJ99289.1"/>
    </source>
</evidence>
<accession>A0A1I3VVX5</accession>
<dbReference type="EMBL" id="FORX01000011">
    <property type="protein sequence ID" value="SFJ99289.1"/>
    <property type="molecule type" value="Genomic_DNA"/>
</dbReference>
<dbReference type="GO" id="GO:0006508">
    <property type="term" value="P:proteolysis"/>
    <property type="evidence" value="ECO:0007669"/>
    <property type="project" value="InterPro"/>
</dbReference>
<gene>
    <name evidence="2" type="ORF">SAMN04488082_11168</name>
</gene>
<name>A0A1I3VVX5_9BACT</name>
<dbReference type="Gene3D" id="3.90.70.10">
    <property type="entry name" value="Cysteine proteinases"/>
    <property type="match status" value="1"/>
</dbReference>
<dbReference type="Pfam" id="PF03412">
    <property type="entry name" value="Peptidase_C39"/>
    <property type="match status" value="1"/>
</dbReference>
<feature type="domain" description="Peptidase C39" evidence="1">
    <location>
        <begin position="57"/>
        <end position="212"/>
    </location>
</feature>
<dbReference type="OrthoDB" id="13401at2"/>
<dbReference type="STRING" id="52560.SAMN04488082_11168"/>
<keyword evidence="3" id="KW-1185">Reference proteome</keyword>
<evidence type="ECO:0000259" key="1">
    <source>
        <dbReference type="PROSITE" id="PS50990"/>
    </source>
</evidence>
<dbReference type="AlphaFoldDB" id="A0A1I3VVX5"/>
<reference evidence="3" key="1">
    <citation type="submission" date="2016-10" db="EMBL/GenBank/DDBJ databases">
        <authorList>
            <person name="Varghese N."/>
            <person name="Submissions S."/>
        </authorList>
    </citation>
    <scope>NUCLEOTIDE SEQUENCE [LARGE SCALE GENOMIC DNA]</scope>
    <source>
        <strain evidence="3">DSM 5918</strain>
    </source>
</reference>
<dbReference type="RefSeq" id="WP_092375625.1">
    <property type="nucleotide sequence ID" value="NZ_FORX01000011.1"/>
</dbReference>
<dbReference type="PROSITE" id="PS50990">
    <property type="entry name" value="PEPTIDASE_C39"/>
    <property type="match status" value="1"/>
</dbReference>
<dbReference type="GO" id="GO:0005524">
    <property type="term" value="F:ATP binding"/>
    <property type="evidence" value="ECO:0007669"/>
    <property type="project" value="InterPro"/>
</dbReference>
<dbReference type="GO" id="GO:0016020">
    <property type="term" value="C:membrane"/>
    <property type="evidence" value="ECO:0007669"/>
    <property type="project" value="InterPro"/>
</dbReference>
<dbReference type="GO" id="GO:0008233">
    <property type="term" value="F:peptidase activity"/>
    <property type="evidence" value="ECO:0007669"/>
    <property type="project" value="InterPro"/>
</dbReference>
<protein>
    <submittedName>
        <fullName evidence="2">Peptidase_C39 like family protein</fullName>
    </submittedName>
</protein>
<dbReference type="Proteomes" id="UP000198635">
    <property type="component" value="Unassembled WGS sequence"/>
</dbReference>